<evidence type="ECO:0000313" key="2">
    <source>
        <dbReference type="Proteomes" id="UP001410394"/>
    </source>
</evidence>
<name>A0ABU9YZ36_9RHOO</name>
<organism evidence="1 2">
    <name type="scientific">Uliginosibacterium sediminicola</name>
    <dbReference type="NCBI Taxonomy" id="2024550"/>
    <lineage>
        <taxon>Bacteria</taxon>
        <taxon>Pseudomonadati</taxon>
        <taxon>Pseudomonadota</taxon>
        <taxon>Betaproteobacteria</taxon>
        <taxon>Rhodocyclales</taxon>
        <taxon>Zoogloeaceae</taxon>
        <taxon>Uliginosibacterium</taxon>
    </lineage>
</organism>
<dbReference type="RefSeq" id="WP_345919630.1">
    <property type="nucleotide sequence ID" value="NZ_JBDIVE010000004.1"/>
</dbReference>
<dbReference type="InterPro" id="IPR029024">
    <property type="entry name" value="TerB-like"/>
</dbReference>
<protein>
    <recommendedName>
        <fullName evidence="3">Tellurite resistance protein TerB</fullName>
    </recommendedName>
</protein>
<proteinExistence type="predicted"/>
<dbReference type="SUPFAM" id="SSF158682">
    <property type="entry name" value="TerB-like"/>
    <property type="match status" value="1"/>
</dbReference>
<reference evidence="1 2" key="1">
    <citation type="journal article" date="2018" name="Int. J. Syst. Evol. Microbiol.">
        <title>Uliginosibacterium sediminicola sp. nov., isolated from freshwater sediment.</title>
        <authorList>
            <person name="Hwang W.M."/>
            <person name="Kim S.M."/>
            <person name="Kang K."/>
            <person name="Ahn T.Y."/>
        </authorList>
    </citation>
    <scope>NUCLEOTIDE SEQUENCE [LARGE SCALE GENOMIC DNA]</scope>
    <source>
        <strain evidence="1 2">M1-21</strain>
    </source>
</reference>
<accession>A0ABU9YZ36</accession>
<keyword evidence="2" id="KW-1185">Reference proteome</keyword>
<evidence type="ECO:0000313" key="1">
    <source>
        <dbReference type="EMBL" id="MEN3068861.1"/>
    </source>
</evidence>
<gene>
    <name evidence="1" type="ORF">ABDB84_10245</name>
</gene>
<sequence>MRHYPKNSLQAATRIVALAVLADGQLQAREFEALRRSQVAARLGLCAEDFDRVLQEFCSDLLSSAKVDADAHCQVSPAIVERLLADIDHPLLQAELARLVVSVIDADNTLHRGESLLFKALLQHWPCIGGQRVSEAPAVPQLPAYGAEARIY</sequence>
<dbReference type="EMBL" id="JBDIVE010000004">
    <property type="protein sequence ID" value="MEN3068861.1"/>
    <property type="molecule type" value="Genomic_DNA"/>
</dbReference>
<comment type="caution">
    <text evidence="1">The sequence shown here is derived from an EMBL/GenBank/DDBJ whole genome shotgun (WGS) entry which is preliminary data.</text>
</comment>
<dbReference type="Proteomes" id="UP001410394">
    <property type="component" value="Unassembled WGS sequence"/>
</dbReference>
<evidence type="ECO:0008006" key="3">
    <source>
        <dbReference type="Google" id="ProtNLM"/>
    </source>
</evidence>